<keyword evidence="1" id="KW-1133">Transmembrane helix</keyword>
<name>A0A640WC11_9GAMM</name>
<dbReference type="EMBL" id="VTPX01000011">
    <property type="protein sequence ID" value="KAA0016409.1"/>
    <property type="molecule type" value="Genomic_DNA"/>
</dbReference>
<accession>A0A640WC11</accession>
<keyword evidence="4" id="KW-1185">Reference proteome</keyword>
<keyword evidence="1" id="KW-0472">Membrane</keyword>
<sequence>MSESNQQRAGGGSKALTLHFGRDELVIRQRYEVVSIANDILIGVWFVIGSLFFFYDSLAYAGTWLFLIGSVEMLIRPVIRLARRLHLQRLNVGSSSLTEAEHDF</sequence>
<feature type="transmembrane region" description="Helical" evidence="1">
    <location>
        <begin position="61"/>
        <end position="79"/>
    </location>
</feature>
<proteinExistence type="predicted"/>
<comment type="caution">
    <text evidence="3">The sequence shown here is derived from an EMBL/GenBank/DDBJ whole genome shotgun (WGS) entry which is preliminary data.</text>
</comment>
<keyword evidence="1" id="KW-0812">Transmembrane</keyword>
<dbReference type="Proteomes" id="UP000466024">
    <property type="component" value="Unassembled WGS sequence"/>
</dbReference>
<gene>
    <name evidence="3" type="ORF">F0A16_16910</name>
</gene>
<feature type="domain" description="YrhK" evidence="2">
    <location>
        <begin position="29"/>
        <end position="84"/>
    </location>
</feature>
<evidence type="ECO:0000259" key="2">
    <source>
        <dbReference type="Pfam" id="PF14145"/>
    </source>
</evidence>
<dbReference type="InterPro" id="IPR025424">
    <property type="entry name" value="YrhK_domain"/>
</dbReference>
<protein>
    <recommendedName>
        <fullName evidence="2">YrhK domain-containing protein</fullName>
    </recommendedName>
</protein>
<feature type="transmembrane region" description="Helical" evidence="1">
    <location>
        <begin position="36"/>
        <end position="55"/>
    </location>
</feature>
<organism evidence="3 4">
    <name type="scientific">Salinicola corii</name>
    <dbReference type="NCBI Taxonomy" id="2606937"/>
    <lineage>
        <taxon>Bacteria</taxon>
        <taxon>Pseudomonadati</taxon>
        <taxon>Pseudomonadota</taxon>
        <taxon>Gammaproteobacteria</taxon>
        <taxon>Oceanospirillales</taxon>
        <taxon>Halomonadaceae</taxon>
        <taxon>Salinicola</taxon>
    </lineage>
</organism>
<evidence type="ECO:0000256" key="1">
    <source>
        <dbReference type="SAM" id="Phobius"/>
    </source>
</evidence>
<dbReference type="Pfam" id="PF14145">
    <property type="entry name" value="YrhK"/>
    <property type="match status" value="1"/>
</dbReference>
<reference evidence="3 4" key="1">
    <citation type="submission" date="2019-08" db="EMBL/GenBank/DDBJ databases">
        <title>Bioinformatics analysis of the strain L3 and L5.</title>
        <authorList>
            <person name="Li X."/>
        </authorList>
    </citation>
    <scope>NUCLEOTIDE SEQUENCE [LARGE SCALE GENOMIC DNA]</scope>
    <source>
        <strain evidence="3 4">L3</strain>
    </source>
</reference>
<dbReference type="AlphaFoldDB" id="A0A640WC11"/>
<evidence type="ECO:0000313" key="3">
    <source>
        <dbReference type="EMBL" id="KAA0016409.1"/>
    </source>
</evidence>
<dbReference type="RefSeq" id="WP_149436552.1">
    <property type="nucleotide sequence ID" value="NZ_VTPX01000011.1"/>
</dbReference>
<evidence type="ECO:0000313" key="4">
    <source>
        <dbReference type="Proteomes" id="UP000466024"/>
    </source>
</evidence>